<dbReference type="Proteomes" id="UP000054845">
    <property type="component" value="Unassembled WGS sequence"/>
</dbReference>
<dbReference type="EMBL" id="CCYA01000254">
    <property type="protein sequence ID" value="CEH17111.1"/>
    <property type="molecule type" value="Genomic_DNA"/>
</dbReference>
<name>A0A0P1BLG4_9BASI</name>
<proteinExistence type="predicted"/>
<protein>
    <submittedName>
        <fullName evidence="1">Uncharacterized protein</fullName>
    </submittedName>
</protein>
<sequence length="53" mass="5742">MNFPNANDTVSVVIAIGICRNHGVACNAPRLDPQELALSRQGIQKDTRGLHDD</sequence>
<keyword evidence="2" id="KW-1185">Reference proteome</keyword>
<reference evidence="1 2" key="1">
    <citation type="submission" date="2014-09" db="EMBL/GenBank/DDBJ databases">
        <authorList>
            <person name="Magalhaes I.L.F."/>
            <person name="Oliveira U."/>
            <person name="Santos F.R."/>
            <person name="Vidigal T.H.D.A."/>
            <person name="Brescovit A.D."/>
            <person name="Santos A.J."/>
        </authorList>
    </citation>
    <scope>NUCLEOTIDE SEQUENCE [LARGE SCALE GENOMIC DNA]</scope>
</reference>
<evidence type="ECO:0000313" key="2">
    <source>
        <dbReference type="Proteomes" id="UP000054845"/>
    </source>
</evidence>
<accession>A0A0P1BLG4</accession>
<evidence type="ECO:0000313" key="1">
    <source>
        <dbReference type="EMBL" id="CEH17111.1"/>
    </source>
</evidence>
<dbReference type="AlphaFoldDB" id="A0A0P1BLG4"/>
<organism evidence="1 2">
    <name type="scientific">Ceraceosorus bombacis</name>
    <dbReference type="NCBI Taxonomy" id="401625"/>
    <lineage>
        <taxon>Eukaryota</taxon>
        <taxon>Fungi</taxon>
        <taxon>Dikarya</taxon>
        <taxon>Basidiomycota</taxon>
        <taxon>Ustilaginomycotina</taxon>
        <taxon>Exobasidiomycetes</taxon>
        <taxon>Ceraceosorales</taxon>
        <taxon>Ceraceosoraceae</taxon>
        <taxon>Ceraceosorus</taxon>
    </lineage>
</organism>